<feature type="chain" id="PRO_5021760447" description="Gustatory receptor" evidence="7">
    <location>
        <begin position="18"/>
        <end position="229"/>
    </location>
</feature>
<evidence type="ECO:0000256" key="3">
    <source>
        <dbReference type="ARBA" id="ARBA00022692"/>
    </source>
</evidence>
<keyword evidence="7" id="KW-0732">Signal</keyword>
<comment type="caution">
    <text evidence="8">The sequence shown here is derived from an EMBL/GenBank/DDBJ whole genome shotgun (WGS) entry which is preliminary data.</text>
</comment>
<evidence type="ECO:0000313" key="8">
    <source>
        <dbReference type="EMBL" id="TRY67805.1"/>
    </source>
</evidence>
<evidence type="ECO:0000256" key="1">
    <source>
        <dbReference type="ARBA" id="ARBA00004651"/>
    </source>
</evidence>
<feature type="transmembrane region" description="Helical" evidence="6">
    <location>
        <begin position="18"/>
        <end position="41"/>
    </location>
</feature>
<dbReference type="EMBL" id="VCGU01000011">
    <property type="protein sequence ID" value="TRY67805.1"/>
    <property type="molecule type" value="Genomic_DNA"/>
</dbReference>
<proteinExistence type="predicted"/>
<dbReference type="Proteomes" id="UP000318571">
    <property type="component" value="Chromosome 4"/>
</dbReference>
<feature type="transmembrane region" description="Helical" evidence="6">
    <location>
        <begin position="200"/>
        <end position="226"/>
    </location>
</feature>
<name>A0A553NQU9_TIGCA</name>
<keyword evidence="2" id="KW-1003">Cell membrane</keyword>
<sequence>MWICLLEIVFVLTIVSSYLPPVALISHYIVVQGIEMVALAVKKFSVVARHHHDKDGTLAISVGDIIELSEEIAALVKSADSCFGPPLILEFTICIVSLVAGLYFVLIAVSIVGSAEGSFHPKAIYLSLSCVGMGFMGLLRLISLIWSGQKFSDQMTLAREQLQDVAIEYHAILSSVESAKLAVMLDRLDKYRNLRPWDGFNLNFSMGLSLIGLLLTYLIVLIQFSLAEN</sequence>
<accession>A0A553NQU9</accession>
<evidence type="ECO:0000256" key="4">
    <source>
        <dbReference type="ARBA" id="ARBA00022989"/>
    </source>
</evidence>
<keyword evidence="9" id="KW-1185">Reference proteome</keyword>
<feature type="transmembrane region" description="Helical" evidence="6">
    <location>
        <begin position="124"/>
        <end position="146"/>
    </location>
</feature>
<evidence type="ECO:0000313" key="9">
    <source>
        <dbReference type="Proteomes" id="UP000318571"/>
    </source>
</evidence>
<keyword evidence="5 6" id="KW-0472">Membrane</keyword>
<dbReference type="Pfam" id="PF08395">
    <property type="entry name" value="7tm_7"/>
    <property type="match status" value="1"/>
</dbReference>
<dbReference type="AlphaFoldDB" id="A0A553NQU9"/>
<comment type="subcellular location">
    <subcellularLocation>
        <location evidence="1">Cell membrane</location>
        <topology evidence="1">Multi-pass membrane protein</topology>
    </subcellularLocation>
</comment>
<organism evidence="8 9">
    <name type="scientific">Tigriopus californicus</name>
    <name type="common">Marine copepod</name>
    <dbReference type="NCBI Taxonomy" id="6832"/>
    <lineage>
        <taxon>Eukaryota</taxon>
        <taxon>Metazoa</taxon>
        <taxon>Ecdysozoa</taxon>
        <taxon>Arthropoda</taxon>
        <taxon>Crustacea</taxon>
        <taxon>Multicrustacea</taxon>
        <taxon>Hexanauplia</taxon>
        <taxon>Copepoda</taxon>
        <taxon>Harpacticoida</taxon>
        <taxon>Harpacticidae</taxon>
        <taxon>Tigriopus</taxon>
    </lineage>
</organism>
<reference evidence="8 9" key="1">
    <citation type="journal article" date="2018" name="Nat. Ecol. Evol.">
        <title>Genomic signatures of mitonuclear coevolution across populations of Tigriopus californicus.</title>
        <authorList>
            <person name="Barreto F.S."/>
            <person name="Watson E.T."/>
            <person name="Lima T.G."/>
            <person name="Willett C.S."/>
            <person name="Edmands S."/>
            <person name="Li W."/>
            <person name="Burton R.S."/>
        </authorList>
    </citation>
    <scope>NUCLEOTIDE SEQUENCE [LARGE SCALE GENOMIC DNA]</scope>
    <source>
        <strain evidence="8 9">San Diego</strain>
    </source>
</reference>
<evidence type="ECO:0000256" key="7">
    <source>
        <dbReference type="SAM" id="SignalP"/>
    </source>
</evidence>
<evidence type="ECO:0000256" key="5">
    <source>
        <dbReference type="ARBA" id="ARBA00023136"/>
    </source>
</evidence>
<dbReference type="GO" id="GO:0005886">
    <property type="term" value="C:plasma membrane"/>
    <property type="evidence" value="ECO:0007669"/>
    <property type="project" value="UniProtKB-SubCell"/>
</dbReference>
<evidence type="ECO:0008006" key="10">
    <source>
        <dbReference type="Google" id="ProtNLM"/>
    </source>
</evidence>
<feature type="signal peptide" evidence="7">
    <location>
        <begin position="1"/>
        <end position="17"/>
    </location>
</feature>
<evidence type="ECO:0000256" key="6">
    <source>
        <dbReference type="SAM" id="Phobius"/>
    </source>
</evidence>
<dbReference type="GO" id="GO:0050909">
    <property type="term" value="P:sensory perception of taste"/>
    <property type="evidence" value="ECO:0007669"/>
    <property type="project" value="InterPro"/>
</dbReference>
<evidence type="ECO:0000256" key="2">
    <source>
        <dbReference type="ARBA" id="ARBA00022475"/>
    </source>
</evidence>
<keyword evidence="4 6" id="KW-1133">Transmembrane helix</keyword>
<dbReference type="InterPro" id="IPR013604">
    <property type="entry name" value="7TM_chemorcpt"/>
</dbReference>
<feature type="transmembrane region" description="Helical" evidence="6">
    <location>
        <begin position="87"/>
        <end position="112"/>
    </location>
</feature>
<protein>
    <recommendedName>
        <fullName evidence="10">Gustatory receptor</fullName>
    </recommendedName>
</protein>
<keyword evidence="3 6" id="KW-0812">Transmembrane</keyword>
<gene>
    <name evidence="8" type="ORF">TCAL_14671</name>
</gene>